<dbReference type="InterPro" id="IPR038068">
    <property type="entry name" value="YcgL-like_sf"/>
</dbReference>
<dbReference type="EMBL" id="CP071503">
    <property type="protein sequence ID" value="QSX35114.1"/>
    <property type="molecule type" value="Genomic_DNA"/>
</dbReference>
<dbReference type="PANTHER" id="PTHR38109">
    <property type="entry name" value="PROTEIN YCGL"/>
    <property type="match status" value="1"/>
</dbReference>
<accession>A0ABX7QUE3</accession>
<reference evidence="3 4" key="1">
    <citation type="submission" date="2021-03" db="EMBL/GenBank/DDBJ databases">
        <title>Novel species identification of genus Shewanella.</title>
        <authorList>
            <person name="Liu G."/>
            <person name="Zhang Q."/>
        </authorList>
    </citation>
    <scope>NUCLEOTIDE SEQUENCE [LARGE SCALE GENOMIC DNA]</scope>
    <source>
        <strain evidence="3 4">FJAT-51800</strain>
    </source>
</reference>
<feature type="domain" description="YcgL" evidence="2">
    <location>
        <begin position="1"/>
        <end position="85"/>
    </location>
</feature>
<evidence type="ECO:0000259" key="2">
    <source>
        <dbReference type="PROSITE" id="PS51648"/>
    </source>
</evidence>
<sequence length="98" mass="11229">MICAVYKSRRKAETYLFIKQKGKFDDVPAQLMQVFGQPELVMLLPIEKRQHLGIADINKVKAALNEQGYYLQLPPPAVNLLKEHLQSQASNESAEWLF</sequence>
<name>A0ABX7QUE3_9GAMM</name>
<dbReference type="Pfam" id="PF05166">
    <property type="entry name" value="YcgL"/>
    <property type="match status" value="1"/>
</dbReference>
<keyword evidence="4" id="KW-1185">Reference proteome</keyword>
<dbReference type="HAMAP" id="MF_01866">
    <property type="entry name" value="UPF0745"/>
    <property type="match status" value="1"/>
</dbReference>
<dbReference type="SUPFAM" id="SSF160191">
    <property type="entry name" value="YcgL-like"/>
    <property type="match status" value="1"/>
</dbReference>
<evidence type="ECO:0000313" key="4">
    <source>
        <dbReference type="Proteomes" id="UP000662770"/>
    </source>
</evidence>
<proteinExistence type="inferred from homology"/>
<protein>
    <recommendedName>
        <fullName evidence="1">YcgL domain-containing protein JYB87_07845</fullName>
    </recommendedName>
</protein>
<dbReference type="Gene3D" id="3.10.510.20">
    <property type="entry name" value="YcgL domain"/>
    <property type="match status" value="1"/>
</dbReference>
<dbReference type="RefSeq" id="WP_207356308.1">
    <property type="nucleotide sequence ID" value="NZ_CP071503.1"/>
</dbReference>
<dbReference type="Proteomes" id="UP000662770">
    <property type="component" value="Chromosome"/>
</dbReference>
<evidence type="ECO:0000313" key="3">
    <source>
        <dbReference type="EMBL" id="QSX35114.1"/>
    </source>
</evidence>
<dbReference type="PANTHER" id="PTHR38109:SF1">
    <property type="entry name" value="PROTEIN YCGL"/>
    <property type="match status" value="1"/>
</dbReference>
<organism evidence="3 4">
    <name type="scientific">Shewanella avicenniae</name>
    <dbReference type="NCBI Taxonomy" id="2814294"/>
    <lineage>
        <taxon>Bacteria</taxon>
        <taxon>Pseudomonadati</taxon>
        <taxon>Pseudomonadota</taxon>
        <taxon>Gammaproteobacteria</taxon>
        <taxon>Alteromonadales</taxon>
        <taxon>Shewanellaceae</taxon>
        <taxon>Shewanella</taxon>
    </lineage>
</organism>
<evidence type="ECO:0000256" key="1">
    <source>
        <dbReference type="HAMAP-Rule" id="MF_01866"/>
    </source>
</evidence>
<dbReference type="InterPro" id="IPR027354">
    <property type="entry name" value="YcgL_dom"/>
</dbReference>
<gene>
    <name evidence="3" type="ORF">JYB87_07845</name>
</gene>
<dbReference type="PROSITE" id="PS51648">
    <property type="entry name" value="YCGL"/>
    <property type="match status" value="1"/>
</dbReference>